<comment type="caution">
    <text evidence="3">The sequence shown here is derived from an EMBL/GenBank/DDBJ whole genome shotgun (WGS) entry which is preliminary data.</text>
</comment>
<proteinExistence type="predicted"/>
<evidence type="ECO:0000313" key="3">
    <source>
        <dbReference type="EMBL" id="KAK7433626.1"/>
    </source>
</evidence>
<name>A0ABR1IIK1_9AGAR</name>
<feature type="compositionally biased region" description="Polar residues" evidence="1">
    <location>
        <begin position="111"/>
        <end position="122"/>
    </location>
</feature>
<sequence>MLGGVCLQQAVDGIDSPSTFNQALPACLPSSASSAPLEEGVLPTGFEVVPESPSELSSGSPAPSGESHLSTGFEAVPEPSPGSECEQKWKPTRRRKKGGQTTRVSAEDTRTAGSMPTPTPTQLEPEFSSGKKTTRHAHESRAKNRRKNQDPTAYEVRPGTLSRVLEEATTIAVDSEALQFAEGSSGYIGKGGCHDNRASYSLDEVLDMGLQLYRWDASFSATVVDSNERIFSALLENPPNDASWEGVQQEAADALEAARERLELSEEQKHHRRGDFWAASYGDSMGGGQKYPKRLEQTASNLPILEGLASLPSFQRLAGWASAGFATWAPRLYKKYSETMSKLREHDPSIRFNWATSIFAAATFNFGPQTVSCLHQDYLNYVFGWCAVTALGSFDYHLGGHLILWDLGLVIEFPPGATILIPSAYLKHSNTTIGPGERRYSFTQYTAGGIFRERRRKEKEAREGVSAGMELYSSLEELRARRG</sequence>
<feature type="compositionally biased region" description="Low complexity" evidence="1">
    <location>
        <begin position="47"/>
        <end position="67"/>
    </location>
</feature>
<feature type="region of interest" description="Disordered" evidence="1">
    <location>
        <begin position="47"/>
        <end position="157"/>
    </location>
</feature>
<evidence type="ECO:0000313" key="2">
    <source>
        <dbReference type="EMBL" id="KAK7433620.1"/>
    </source>
</evidence>
<evidence type="ECO:0000256" key="1">
    <source>
        <dbReference type="SAM" id="MobiDB-lite"/>
    </source>
</evidence>
<dbReference type="Gene3D" id="3.60.130.30">
    <property type="match status" value="1"/>
</dbReference>
<accession>A0ABR1IIK1</accession>
<organism evidence="3 4">
    <name type="scientific">Marasmiellus scandens</name>
    <dbReference type="NCBI Taxonomy" id="2682957"/>
    <lineage>
        <taxon>Eukaryota</taxon>
        <taxon>Fungi</taxon>
        <taxon>Dikarya</taxon>
        <taxon>Basidiomycota</taxon>
        <taxon>Agaricomycotina</taxon>
        <taxon>Agaricomycetes</taxon>
        <taxon>Agaricomycetidae</taxon>
        <taxon>Agaricales</taxon>
        <taxon>Marasmiineae</taxon>
        <taxon>Omphalotaceae</taxon>
        <taxon>Marasmiellus</taxon>
    </lineage>
</organism>
<dbReference type="Proteomes" id="UP001498398">
    <property type="component" value="Unassembled WGS sequence"/>
</dbReference>
<protein>
    <submittedName>
        <fullName evidence="3">Uncharacterized protein</fullName>
    </submittedName>
</protein>
<reference evidence="3 4" key="1">
    <citation type="submission" date="2024-01" db="EMBL/GenBank/DDBJ databases">
        <title>A draft genome for the cacao thread blight pathogen Marasmiellus scandens.</title>
        <authorList>
            <person name="Baruah I.K."/>
            <person name="Leung J."/>
            <person name="Bukari Y."/>
            <person name="Amoako-Attah I."/>
            <person name="Meinhardt L.W."/>
            <person name="Bailey B.A."/>
            <person name="Cohen S.P."/>
        </authorList>
    </citation>
    <scope>NUCLEOTIDE SEQUENCE [LARGE SCALE GENOMIC DNA]</scope>
    <source>
        <strain evidence="3 4">GH-19</strain>
    </source>
</reference>
<gene>
    <name evidence="2" type="ORF">VKT23_020669</name>
    <name evidence="3" type="ORF">VKT23_020675</name>
</gene>
<keyword evidence="4" id="KW-1185">Reference proteome</keyword>
<evidence type="ECO:0000313" key="4">
    <source>
        <dbReference type="Proteomes" id="UP001498398"/>
    </source>
</evidence>
<dbReference type="EMBL" id="JBANRG010000147">
    <property type="protein sequence ID" value="KAK7433620.1"/>
    <property type="molecule type" value="Genomic_DNA"/>
</dbReference>
<dbReference type="EMBL" id="JBANRG010000147">
    <property type="protein sequence ID" value="KAK7433626.1"/>
    <property type="molecule type" value="Genomic_DNA"/>
</dbReference>